<proteinExistence type="predicted"/>
<accession>A0ACC6SD12</accession>
<gene>
    <name evidence="1" type="ORF">WMO40_14765</name>
</gene>
<evidence type="ECO:0000313" key="2">
    <source>
        <dbReference type="Proteomes" id="UP001439875"/>
    </source>
</evidence>
<evidence type="ECO:0000313" key="1">
    <source>
        <dbReference type="EMBL" id="MEQ2527967.1"/>
    </source>
</evidence>
<protein>
    <submittedName>
        <fullName evidence="1">MurR/RpiR family transcriptional regulator</fullName>
    </submittedName>
</protein>
<keyword evidence="2" id="KW-1185">Reference proteome</keyword>
<comment type="caution">
    <text evidence="1">The sequence shown here is derived from an EMBL/GenBank/DDBJ whole genome shotgun (WGS) entry which is preliminary data.</text>
</comment>
<reference evidence="1" key="1">
    <citation type="submission" date="2024-03" db="EMBL/GenBank/DDBJ databases">
        <title>Human intestinal bacterial collection.</title>
        <authorList>
            <person name="Pauvert C."/>
            <person name="Hitch T.C.A."/>
            <person name="Clavel T."/>
        </authorList>
    </citation>
    <scope>NUCLEOTIDE SEQUENCE</scope>
    <source>
        <strain evidence="1">CLA-AA-H227</strain>
    </source>
</reference>
<dbReference type="Proteomes" id="UP001439875">
    <property type="component" value="Unassembled WGS sequence"/>
</dbReference>
<name>A0ACC6SD12_9BACI</name>
<organism evidence="1 2">
    <name type="scientific">Robertmurraya yapensis</name>
    <name type="common">ex Hitch et al 2024</name>
    <dbReference type="NCBI Taxonomy" id="3133160"/>
    <lineage>
        <taxon>Bacteria</taxon>
        <taxon>Bacillati</taxon>
        <taxon>Bacillota</taxon>
        <taxon>Bacilli</taxon>
        <taxon>Bacillales</taxon>
        <taxon>Bacillaceae</taxon>
        <taxon>Robertmurraya</taxon>
    </lineage>
</organism>
<dbReference type="EMBL" id="JBBMEW010000013">
    <property type="protein sequence ID" value="MEQ2527967.1"/>
    <property type="molecule type" value="Genomic_DNA"/>
</dbReference>
<sequence length="256" mass="29455">MKKRKGIDRMFSLQEIRSLNELELAVYNYVISNIEKVNHMSIRELSEVTHVSTTTILRFCKKMNTDGFTEFKFKLKMYKESQEQSFPTEDASHMIDFFKKINNDEFDSLLNQAAELIVNKNKVIFLGIGSSGALGKYGARFLSNVGKFAQHLDDPFYPVPDGYYDSSVTIVLSVSGETEETLKQVSRFKSMSSAIISITNYETCTLAKLSDLNIAYYMQFMKVKNEYNITSQVPVVYILEMIGRKVQRLLEQRKTK</sequence>